<feature type="transmembrane region" description="Helical" evidence="1">
    <location>
        <begin position="266"/>
        <end position="287"/>
    </location>
</feature>
<keyword evidence="3" id="KW-1185">Reference proteome</keyword>
<comment type="caution">
    <text evidence="2">The sequence shown here is derived from an EMBL/GenBank/DDBJ whole genome shotgun (WGS) entry which is preliminary data.</text>
</comment>
<proteinExistence type="predicted"/>
<gene>
    <name evidence="2" type="ORF">CABS02_07115</name>
</gene>
<evidence type="ECO:0000313" key="2">
    <source>
        <dbReference type="EMBL" id="KAI3552214.1"/>
    </source>
</evidence>
<feature type="transmembrane region" description="Helical" evidence="1">
    <location>
        <begin position="293"/>
        <end position="312"/>
    </location>
</feature>
<protein>
    <submittedName>
        <fullName evidence="2">Uncharacterized protein</fullName>
    </submittedName>
</protein>
<feature type="transmembrane region" description="Helical" evidence="1">
    <location>
        <begin position="169"/>
        <end position="193"/>
    </location>
</feature>
<keyword evidence="1" id="KW-1133">Transmembrane helix</keyword>
<keyword evidence="1" id="KW-0812">Transmembrane</keyword>
<sequence length="425" mass="47733">MNLAIELPNLPPWAQQLVGILPLTALIEFIEEAAKLHVFELSGLTPAWCWPISPKGARLLLSTDDTTNACCLDRPGAVPTLHCMDTKFGDHYPSAAAATTRLFLRSQKVDVKVENSFVALGDRTRQQKLYVYVVEDETSDGPYGPIRRLIDIVWGPVSLHYALVSLSGWILWAAGIICSLLSGTFYGMIYLLLMPASGHFIGQLFGTAPRSLKPGRHNGNISKRLIVSASSLNGQDWNAFIGSRNSVNALLNRPLQRKVFPRRPNLFRWMLRFTIMAQWSIIIIASTLQGWDAAVVTFCTAFCSLSVTYLYSSEDAASDWLKHQCRVKFKCVRANLGTRRSLLGALVYLNPDRESTEWMNPILARSSLREKWERSLLEYIRSGSVRLEDEKEYWVTFIKEGAEVGKNIADAIAKLQEHPLSREKC</sequence>
<dbReference type="EMBL" id="SDAQ01000037">
    <property type="protein sequence ID" value="KAI3552214.1"/>
    <property type="molecule type" value="Genomic_DNA"/>
</dbReference>
<organism evidence="2 3">
    <name type="scientific">Colletotrichum abscissum</name>
    <dbReference type="NCBI Taxonomy" id="1671311"/>
    <lineage>
        <taxon>Eukaryota</taxon>
        <taxon>Fungi</taxon>
        <taxon>Dikarya</taxon>
        <taxon>Ascomycota</taxon>
        <taxon>Pezizomycotina</taxon>
        <taxon>Sordariomycetes</taxon>
        <taxon>Hypocreomycetidae</taxon>
        <taxon>Glomerellales</taxon>
        <taxon>Glomerellaceae</taxon>
        <taxon>Colletotrichum</taxon>
        <taxon>Colletotrichum acutatum species complex</taxon>
    </lineage>
</organism>
<dbReference type="OrthoDB" id="3527261at2759"/>
<accession>A0A9P9XF27</accession>
<reference evidence="2" key="1">
    <citation type="submission" date="2019-01" db="EMBL/GenBank/DDBJ databases">
        <title>Colletotrichum abscissum LGMF1257.</title>
        <authorList>
            <person name="Baroncelli R."/>
        </authorList>
    </citation>
    <scope>NUCLEOTIDE SEQUENCE</scope>
    <source>
        <strain evidence="2">Ca142</strain>
    </source>
</reference>
<evidence type="ECO:0000313" key="3">
    <source>
        <dbReference type="Proteomes" id="UP001056436"/>
    </source>
</evidence>
<evidence type="ECO:0000256" key="1">
    <source>
        <dbReference type="SAM" id="Phobius"/>
    </source>
</evidence>
<dbReference type="Proteomes" id="UP001056436">
    <property type="component" value="Unassembled WGS sequence"/>
</dbReference>
<keyword evidence="1" id="KW-0472">Membrane</keyword>
<name>A0A9P9XF27_9PEZI</name>
<dbReference type="AlphaFoldDB" id="A0A9P9XF27"/>